<feature type="non-terminal residue" evidence="1">
    <location>
        <position position="257"/>
    </location>
</feature>
<evidence type="ECO:0000313" key="1">
    <source>
        <dbReference type="RefSeq" id="XP_016495509.1"/>
    </source>
</evidence>
<accession>A0A1S4C366</accession>
<dbReference type="AlphaFoldDB" id="A0A1S4C366"/>
<organism evidence="1">
    <name type="scientific">Nicotiana tabacum</name>
    <name type="common">Common tobacco</name>
    <dbReference type="NCBI Taxonomy" id="4097"/>
    <lineage>
        <taxon>Eukaryota</taxon>
        <taxon>Viridiplantae</taxon>
        <taxon>Streptophyta</taxon>
        <taxon>Embryophyta</taxon>
        <taxon>Tracheophyta</taxon>
        <taxon>Spermatophyta</taxon>
        <taxon>Magnoliopsida</taxon>
        <taxon>eudicotyledons</taxon>
        <taxon>Gunneridae</taxon>
        <taxon>Pentapetalae</taxon>
        <taxon>asterids</taxon>
        <taxon>lamiids</taxon>
        <taxon>Solanales</taxon>
        <taxon>Solanaceae</taxon>
        <taxon>Nicotianoideae</taxon>
        <taxon>Nicotianeae</taxon>
        <taxon>Nicotiana</taxon>
    </lineage>
</organism>
<gene>
    <name evidence="1" type="primary">LOC107814584</name>
</gene>
<protein>
    <submittedName>
        <fullName evidence="1">Uncharacterized protein</fullName>
    </submittedName>
</protein>
<sequence>MARDILWNGKGSVSEYALKLTGCSSMLKHEQFLKVVEAGWNIQIDGCKMFQVVRKMKMLKRELRKLNTQSFRNIVSEANEDRTALQNTQEQLHLDPDNLELQQTGREKYQKLRKSSYLAEIYLKLKQAITQLNDAAGCMQTEQKNIAKIVVQYYEDLLGKTCEERVNTFRGFLNNGPLLTIDQLLRILEPFTIEEVKKAVFSIDINKSPGPDSYGSGFYRAAWRVISKDITEAVLEFFQTGQLLKQINATNISLIPK</sequence>
<dbReference type="PaxDb" id="4097-A0A1S4C366"/>
<dbReference type="KEGG" id="nta:107814584"/>
<name>A0A1S4C366_TOBAC</name>
<reference evidence="1" key="1">
    <citation type="submission" date="2025-08" db="UniProtKB">
        <authorList>
            <consortium name="RefSeq"/>
        </authorList>
    </citation>
    <scope>IDENTIFICATION</scope>
</reference>
<proteinExistence type="predicted"/>
<dbReference type="OrthoDB" id="1747049at2759"/>
<dbReference type="RefSeq" id="XP_016495509.1">
    <property type="nucleotide sequence ID" value="XM_016640023.1"/>
</dbReference>
<dbReference type="STRING" id="4097.A0A1S4C366"/>